<dbReference type="EC" id="1.3.1.9" evidence="8"/>
<dbReference type="InterPro" id="IPR036291">
    <property type="entry name" value="NAD(P)-bd_dom_sf"/>
</dbReference>
<feature type="binding site" evidence="9">
    <location>
        <position position="94"/>
    </location>
    <ligand>
        <name>substrate</name>
    </ligand>
</feature>
<evidence type="ECO:0000256" key="5">
    <source>
        <dbReference type="ARBA" id="ARBA00023002"/>
    </source>
</evidence>
<dbReference type="PANTHER" id="PTHR43159">
    <property type="entry name" value="ENOYL-[ACYL-CARRIER-PROTEIN] REDUCTASE"/>
    <property type="match status" value="1"/>
</dbReference>
<dbReference type="Pfam" id="PF13561">
    <property type="entry name" value="adh_short_C2"/>
    <property type="match status" value="1"/>
</dbReference>
<gene>
    <name evidence="11" type="ORF">SAMN02745225_01363</name>
</gene>
<keyword evidence="5 8" id="KW-0560">Oxidoreductase</keyword>
<feature type="binding site" evidence="10">
    <location>
        <position position="163"/>
    </location>
    <ligand>
        <name>NAD(+)</name>
        <dbReference type="ChEBI" id="CHEBI:57540"/>
    </ligand>
</feature>
<evidence type="ECO:0000256" key="10">
    <source>
        <dbReference type="PIRSR" id="PIRSR000094-3"/>
    </source>
</evidence>
<evidence type="ECO:0000256" key="8">
    <source>
        <dbReference type="PIRNR" id="PIRNR000094"/>
    </source>
</evidence>
<dbReference type="STRING" id="1121881.SAMN02745225_01363"/>
<dbReference type="RefSeq" id="WP_072790345.1">
    <property type="nucleotide sequence ID" value="NZ_FQUL01000017.1"/>
</dbReference>
<keyword evidence="7 8" id="KW-0275">Fatty acid biosynthesis</keyword>
<evidence type="ECO:0000256" key="7">
    <source>
        <dbReference type="ARBA" id="ARBA00023160"/>
    </source>
</evidence>
<keyword evidence="4" id="KW-0276">Fatty acid metabolism</keyword>
<evidence type="ECO:0000313" key="11">
    <source>
        <dbReference type="EMBL" id="SHE69823.1"/>
    </source>
</evidence>
<dbReference type="NCBIfam" id="NF005908">
    <property type="entry name" value="PRK07889.1"/>
    <property type="match status" value="1"/>
</dbReference>
<evidence type="ECO:0000256" key="4">
    <source>
        <dbReference type="ARBA" id="ARBA00022832"/>
    </source>
</evidence>
<evidence type="ECO:0000313" key="12">
    <source>
        <dbReference type="Proteomes" id="UP000184295"/>
    </source>
</evidence>
<keyword evidence="8 10" id="KW-0520">NAD</keyword>
<dbReference type="EMBL" id="FQUL01000017">
    <property type="protein sequence ID" value="SHE69823.1"/>
    <property type="molecule type" value="Genomic_DNA"/>
</dbReference>
<evidence type="ECO:0000256" key="6">
    <source>
        <dbReference type="ARBA" id="ARBA00023098"/>
    </source>
</evidence>
<evidence type="ECO:0000256" key="1">
    <source>
        <dbReference type="ARBA" id="ARBA00005189"/>
    </source>
</evidence>
<protein>
    <recommendedName>
        <fullName evidence="8">Enoyl-[acyl-carrier-protein] reductase [NADH]</fullName>
        <ecNumber evidence="8">1.3.1.9</ecNumber>
    </recommendedName>
</protein>
<dbReference type="GO" id="GO:0006633">
    <property type="term" value="P:fatty acid biosynthetic process"/>
    <property type="evidence" value="ECO:0007669"/>
    <property type="project" value="UniProtKB-KW"/>
</dbReference>
<comment type="pathway">
    <text evidence="1">Lipid metabolism.</text>
</comment>
<keyword evidence="6" id="KW-0443">Lipid metabolism</keyword>
<evidence type="ECO:0000256" key="3">
    <source>
        <dbReference type="ARBA" id="ARBA00022516"/>
    </source>
</evidence>
<dbReference type="PIRSF" id="PIRSF000094">
    <property type="entry name" value="Enoyl-ACP_rdct"/>
    <property type="match status" value="1"/>
</dbReference>
<comment type="catalytic activity">
    <reaction evidence="8">
        <text>a 2,3-saturated acyl-[ACP] + NAD(+) = a (2E)-enoyl-[ACP] + NADH + H(+)</text>
        <dbReference type="Rhea" id="RHEA:10240"/>
        <dbReference type="Rhea" id="RHEA-COMP:9925"/>
        <dbReference type="Rhea" id="RHEA-COMP:9926"/>
        <dbReference type="ChEBI" id="CHEBI:15378"/>
        <dbReference type="ChEBI" id="CHEBI:57540"/>
        <dbReference type="ChEBI" id="CHEBI:57945"/>
        <dbReference type="ChEBI" id="CHEBI:78784"/>
        <dbReference type="ChEBI" id="CHEBI:78785"/>
        <dbReference type="EC" id="1.3.1.9"/>
    </reaction>
</comment>
<dbReference type="Gene3D" id="3.40.50.720">
    <property type="entry name" value="NAD(P)-binding Rossmann-like Domain"/>
    <property type="match status" value="1"/>
</dbReference>
<keyword evidence="3 8" id="KW-0444">Lipid biosynthesis</keyword>
<evidence type="ECO:0000256" key="9">
    <source>
        <dbReference type="PIRSR" id="PIRSR000094-2"/>
    </source>
</evidence>
<organism evidence="11 12">
    <name type="scientific">Ferrithrix thermotolerans DSM 19514</name>
    <dbReference type="NCBI Taxonomy" id="1121881"/>
    <lineage>
        <taxon>Bacteria</taxon>
        <taxon>Bacillati</taxon>
        <taxon>Actinomycetota</taxon>
        <taxon>Acidimicrobiia</taxon>
        <taxon>Acidimicrobiales</taxon>
        <taxon>Acidimicrobiaceae</taxon>
        <taxon>Ferrithrix</taxon>
    </lineage>
</organism>
<dbReference type="OrthoDB" id="9803628at2"/>
<name>A0A1M4VLW2_9ACTN</name>
<feature type="binding site" evidence="10">
    <location>
        <begin position="19"/>
        <end position="20"/>
    </location>
    <ligand>
        <name>NAD(+)</name>
        <dbReference type="ChEBI" id="CHEBI:57540"/>
    </ligand>
</feature>
<dbReference type="UniPathway" id="UPA00915"/>
<dbReference type="InterPro" id="IPR014358">
    <property type="entry name" value="Enoyl-ACP_Rdtase_NADH"/>
</dbReference>
<feature type="binding site" evidence="10">
    <location>
        <begin position="192"/>
        <end position="196"/>
    </location>
    <ligand>
        <name>NAD(+)</name>
        <dbReference type="ChEBI" id="CHEBI:57540"/>
    </ligand>
</feature>
<proteinExistence type="inferred from homology"/>
<comment type="similarity">
    <text evidence="2 8">Belongs to the short-chain dehydrogenases/reductases (SDR) family. FabI subfamily.</text>
</comment>
<dbReference type="PANTHER" id="PTHR43159:SF2">
    <property type="entry name" value="ENOYL-[ACYL-CARRIER-PROTEIN] REDUCTASE [NADH], CHLOROPLASTIC"/>
    <property type="match status" value="1"/>
</dbReference>
<dbReference type="InterPro" id="IPR002347">
    <property type="entry name" value="SDR_fam"/>
</dbReference>
<dbReference type="GO" id="GO:0004318">
    <property type="term" value="F:enoyl-[acyl-carrier-protein] reductase (NADH) activity"/>
    <property type="evidence" value="ECO:0007669"/>
    <property type="project" value="UniProtKB-EC"/>
</dbReference>
<dbReference type="Proteomes" id="UP000184295">
    <property type="component" value="Unassembled WGS sequence"/>
</dbReference>
<feature type="binding site" evidence="10">
    <location>
        <position position="91"/>
    </location>
    <ligand>
        <name>NAD(+)</name>
        <dbReference type="ChEBI" id="CHEBI:57540"/>
    </ligand>
</feature>
<evidence type="ECO:0000256" key="2">
    <source>
        <dbReference type="ARBA" id="ARBA00009233"/>
    </source>
</evidence>
<keyword evidence="12" id="KW-1185">Reference proteome</keyword>
<reference evidence="12" key="1">
    <citation type="submission" date="2016-11" db="EMBL/GenBank/DDBJ databases">
        <authorList>
            <person name="Varghese N."/>
            <person name="Submissions S."/>
        </authorList>
    </citation>
    <scope>NUCLEOTIDE SEQUENCE [LARGE SCALE GENOMIC DNA]</scope>
    <source>
        <strain evidence="12">DSM 19514</strain>
    </source>
</reference>
<dbReference type="AlphaFoldDB" id="A0A1M4VLW2"/>
<feature type="binding site" evidence="10">
    <location>
        <position position="13"/>
    </location>
    <ligand>
        <name>NAD(+)</name>
        <dbReference type="ChEBI" id="CHEBI:57540"/>
    </ligand>
</feature>
<sequence length="257" mass="27135">MGILEGKKILITGVLNTSSIAYAASEVAIAEGAEIVLSGFGRGLSITQRAARKLGESVKVIELDVTDESHLNSLVDQLQPWKHLDGVLHSIGYAPPSCIGGDIFQANFLDVATAIEVSTFSLKSLTQALLPLLKEAPTGASVVGLDFDAQVAWPGYNWMGVAKAGLESLTRYLARDCGPMNIRVNLISAGPIRTIAAKSVESFSSFQDDWGQKAPLGWNPTDATGVGRSIVALLSDYMPQTTGEIIHVDGGFHALGA</sequence>
<feature type="binding site" evidence="10">
    <location>
        <begin position="64"/>
        <end position="65"/>
    </location>
    <ligand>
        <name>NAD(+)</name>
        <dbReference type="ChEBI" id="CHEBI:57540"/>
    </ligand>
</feature>
<dbReference type="SUPFAM" id="SSF51735">
    <property type="entry name" value="NAD(P)-binding Rossmann-fold domains"/>
    <property type="match status" value="1"/>
</dbReference>
<accession>A0A1M4VLW2</accession>